<dbReference type="SUPFAM" id="SSF53850">
    <property type="entry name" value="Periplasmic binding protein-like II"/>
    <property type="match status" value="1"/>
</dbReference>
<keyword evidence="1" id="KW-0732">Signal</keyword>
<dbReference type="Proteomes" id="UP000443070">
    <property type="component" value="Unassembled WGS sequence"/>
</dbReference>
<proteinExistence type="predicted"/>
<reference evidence="5 6" key="1">
    <citation type="journal article" date="2019" name="Nat. Med.">
        <title>A library of human gut bacterial isolates paired with longitudinal multiomics data enables mechanistic microbiome research.</title>
        <authorList>
            <person name="Poyet M."/>
            <person name="Groussin M."/>
            <person name="Gibbons S.M."/>
            <person name="Avila-Pacheco J."/>
            <person name="Jiang X."/>
            <person name="Kearney S.M."/>
            <person name="Perrotta A.R."/>
            <person name="Berdy B."/>
            <person name="Zhao S."/>
            <person name="Lieberman T.D."/>
            <person name="Swanson P.K."/>
            <person name="Smith M."/>
            <person name="Roesemann S."/>
            <person name="Alexander J.E."/>
            <person name="Rich S.A."/>
            <person name="Livny J."/>
            <person name="Vlamakis H."/>
            <person name="Clish C."/>
            <person name="Bullock K."/>
            <person name="Deik A."/>
            <person name="Scott J."/>
            <person name="Pierce K.A."/>
            <person name="Xavier R.J."/>
            <person name="Alm E.J."/>
        </authorList>
    </citation>
    <scope>NUCLEOTIDE SEQUENCE [LARGE SCALE GENOMIC DNA]</scope>
    <source>
        <strain evidence="3 6">BIOML-A13</strain>
        <strain evidence="4 5">BIOML-A3</strain>
    </source>
</reference>
<evidence type="ECO:0000313" key="3">
    <source>
        <dbReference type="EMBL" id="MTT76566.1"/>
    </source>
</evidence>
<protein>
    <submittedName>
        <fullName evidence="3">Transporter substrate-binding domain-containing protein</fullName>
    </submittedName>
</protein>
<accession>A0A7X2XGZ2</accession>
<dbReference type="OrthoDB" id="8613538at2"/>
<sequence>MVSVKKIVMVTLVAVTMLGLGGLFPHAEASKLDEVQSRGCLLVGTTGDYKPMSYLNRETGRYEGFDTEASELLAQSLGVQVKFIPTTWSTLTADTLAGKFDIAMCGITRTLAREQKMAQSNGYLVFGKTILCRKDDAKKFKTLADMNKKDVRVMVNPGGTNEKFALANLPDCTLIVHQQNAEIPGLIAEEKADIMITETMEARRYVRDNAKLAAPLIEEPFTKNNFGILMQQGDQIFLNYVNMWMEEMELNGTFARLDAKYIK</sequence>
<dbReference type="PANTHER" id="PTHR35936">
    <property type="entry name" value="MEMBRANE-BOUND LYTIC MUREIN TRANSGLYCOSYLASE F"/>
    <property type="match status" value="1"/>
</dbReference>
<dbReference type="Gene3D" id="3.40.190.10">
    <property type="entry name" value="Periplasmic binding protein-like II"/>
    <property type="match status" value="2"/>
</dbReference>
<dbReference type="Pfam" id="PF00497">
    <property type="entry name" value="SBP_bac_3"/>
    <property type="match status" value="1"/>
</dbReference>
<dbReference type="AlphaFoldDB" id="A0A7X2XGZ2"/>
<evidence type="ECO:0000259" key="2">
    <source>
        <dbReference type="SMART" id="SM00062"/>
    </source>
</evidence>
<dbReference type="EMBL" id="WNBW01000009">
    <property type="protein sequence ID" value="MTU04641.1"/>
    <property type="molecule type" value="Genomic_DNA"/>
</dbReference>
<evidence type="ECO:0000313" key="4">
    <source>
        <dbReference type="EMBL" id="MTU04641.1"/>
    </source>
</evidence>
<evidence type="ECO:0000313" key="5">
    <source>
        <dbReference type="Proteomes" id="UP000443070"/>
    </source>
</evidence>
<gene>
    <name evidence="3" type="ORF">GMD11_09865</name>
    <name evidence="4" type="ORF">GMD18_09540</name>
</gene>
<dbReference type="InterPro" id="IPR001638">
    <property type="entry name" value="Solute-binding_3/MltF_N"/>
</dbReference>
<name>A0A7X2XGZ2_9FIRM</name>
<dbReference type="EMBL" id="WNBM01000009">
    <property type="protein sequence ID" value="MTT76566.1"/>
    <property type="molecule type" value="Genomic_DNA"/>
</dbReference>
<comment type="caution">
    <text evidence="3">The sequence shown here is derived from an EMBL/GenBank/DDBJ whole genome shotgun (WGS) entry which is preliminary data.</text>
</comment>
<keyword evidence="5" id="KW-1185">Reference proteome</keyword>
<organism evidence="3 6">
    <name type="scientific">Phascolarctobacterium faecium</name>
    <dbReference type="NCBI Taxonomy" id="33025"/>
    <lineage>
        <taxon>Bacteria</taxon>
        <taxon>Bacillati</taxon>
        <taxon>Bacillota</taxon>
        <taxon>Negativicutes</taxon>
        <taxon>Acidaminococcales</taxon>
        <taxon>Acidaminococcaceae</taxon>
        <taxon>Phascolarctobacterium</taxon>
    </lineage>
</organism>
<dbReference type="PANTHER" id="PTHR35936:SF19">
    <property type="entry name" value="AMINO-ACID-BINDING PROTEIN YXEM-RELATED"/>
    <property type="match status" value="1"/>
</dbReference>
<feature type="domain" description="Solute-binding protein family 3/N-terminal" evidence="2">
    <location>
        <begin position="40"/>
        <end position="263"/>
    </location>
</feature>
<dbReference type="SMART" id="SM00062">
    <property type="entry name" value="PBPb"/>
    <property type="match status" value="1"/>
</dbReference>
<evidence type="ECO:0000313" key="6">
    <source>
        <dbReference type="Proteomes" id="UP000484547"/>
    </source>
</evidence>
<dbReference type="RefSeq" id="WP_046430724.1">
    <property type="nucleotide sequence ID" value="NZ_CAUERG010000011.1"/>
</dbReference>
<evidence type="ECO:0000256" key="1">
    <source>
        <dbReference type="ARBA" id="ARBA00022729"/>
    </source>
</evidence>
<dbReference type="Proteomes" id="UP000484547">
    <property type="component" value="Unassembled WGS sequence"/>
</dbReference>